<organism evidence="2 3">
    <name type="scientific">Handelsmanbacteria sp. (strain RIFCSPLOWO2_12_FULL_64_10)</name>
    <dbReference type="NCBI Taxonomy" id="1817868"/>
    <lineage>
        <taxon>Bacteria</taxon>
        <taxon>Candidatus Handelsmaniibacteriota</taxon>
    </lineage>
</organism>
<dbReference type="Proteomes" id="UP000178606">
    <property type="component" value="Unassembled WGS sequence"/>
</dbReference>
<dbReference type="PANTHER" id="PTHR43316">
    <property type="entry name" value="HYDROLASE, HALOACID DELAHOGENASE-RELATED"/>
    <property type="match status" value="1"/>
</dbReference>
<dbReference type="GO" id="GO:0016787">
    <property type="term" value="F:hydrolase activity"/>
    <property type="evidence" value="ECO:0007669"/>
    <property type="project" value="UniProtKB-KW"/>
</dbReference>
<dbReference type="NCBIfam" id="TIGR01549">
    <property type="entry name" value="HAD-SF-IA-v1"/>
    <property type="match status" value="1"/>
</dbReference>
<protein>
    <recommendedName>
        <fullName evidence="4">Haloacid dehalogenase, type II</fullName>
    </recommendedName>
</protein>
<dbReference type="InterPro" id="IPR023198">
    <property type="entry name" value="PGP-like_dom2"/>
</dbReference>
<dbReference type="Gene3D" id="1.10.150.240">
    <property type="entry name" value="Putative phosphatase, domain 2"/>
    <property type="match status" value="1"/>
</dbReference>
<name>A0A1F6C6Z5_HANXR</name>
<dbReference type="Gene3D" id="3.40.50.1000">
    <property type="entry name" value="HAD superfamily/HAD-like"/>
    <property type="match status" value="1"/>
</dbReference>
<evidence type="ECO:0000256" key="1">
    <source>
        <dbReference type="ARBA" id="ARBA00022801"/>
    </source>
</evidence>
<dbReference type="EMBL" id="MFKF01000393">
    <property type="protein sequence ID" value="OGG44905.1"/>
    <property type="molecule type" value="Genomic_DNA"/>
</dbReference>
<dbReference type="InterPro" id="IPR023214">
    <property type="entry name" value="HAD_sf"/>
</dbReference>
<proteinExistence type="predicted"/>
<accession>A0A1F6C6Z5</accession>
<dbReference type="AlphaFoldDB" id="A0A1F6C6Z5"/>
<sequence>MGFKAVLFDGYGTLFEDAMVPLRDLCDRIIQQNGLAMDRDAFLEAWDRHFFPLIRGDFVTLREADVVSLERAFRELGIEDAAREHIDALFERFNSAPIYPDVRPTLAGLDGRVVTGILSNADVENIDGALRANGLQFPVVITSEGVRCYKPRSEIFRQALALLGCEPEEALYVGDSQEDDIVGARGVGLRVAWLNRRGEALRQGIPGPDYEIGDLREVLKVVGP</sequence>
<gene>
    <name evidence="2" type="ORF">A3F84_11275</name>
</gene>
<evidence type="ECO:0000313" key="2">
    <source>
        <dbReference type="EMBL" id="OGG44905.1"/>
    </source>
</evidence>
<evidence type="ECO:0000313" key="3">
    <source>
        <dbReference type="Proteomes" id="UP000178606"/>
    </source>
</evidence>
<dbReference type="InterPro" id="IPR006439">
    <property type="entry name" value="HAD-SF_hydro_IA"/>
</dbReference>
<dbReference type="PANTHER" id="PTHR43316:SF3">
    <property type="entry name" value="HALOACID DEHALOGENASE, TYPE II (AFU_ORTHOLOGUE AFUA_2G07750)-RELATED"/>
    <property type="match status" value="1"/>
</dbReference>
<dbReference type="PRINTS" id="PR00413">
    <property type="entry name" value="HADHALOGNASE"/>
</dbReference>
<dbReference type="SUPFAM" id="SSF56784">
    <property type="entry name" value="HAD-like"/>
    <property type="match status" value="1"/>
</dbReference>
<keyword evidence="1" id="KW-0378">Hydrolase</keyword>
<dbReference type="SFLD" id="SFLDS00003">
    <property type="entry name" value="Haloacid_Dehalogenase"/>
    <property type="match status" value="1"/>
</dbReference>
<evidence type="ECO:0008006" key="4">
    <source>
        <dbReference type="Google" id="ProtNLM"/>
    </source>
</evidence>
<reference evidence="2 3" key="1">
    <citation type="journal article" date="2016" name="Nat. Commun.">
        <title>Thousands of microbial genomes shed light on interconnected biogeochemical processes in an aquifer system.</title>
        <authorList>
            <person name="Anantharaman K."/>
            <person name="Brown C.T."/>
            <person name="Hug L.A."/>
            <person name="Sharon I."/>
            <person name="Castelle C.J."/>
            <person name="Probst A.J."/>
            <person name="Thomas B.C."/>
            <person name="Singh A."/>
            <person name="Wilkins M.J."/>
            <person name="Karaoz U."/>
            <person name="Brodie E.L."/>
            <person name="Williams K.H."/>
            <person name="Hubbard S.S."/>
            <person name="Banfield J.F."/>
        </authorList>
    </citation>
    <scope>NUCLEOTIDE SEQUENCE [LARGE SCALE GENOMIC DNA]</scope>
    <source>
        <strain evidence="3">RIFCSPLOWO2_12_FULL_64_10</strain>
    </source>
</reference>
<dbReference type="SFLD" id="SFLDG01129">
    <property type="entry name" value="C1.5:_HAD__Beta-PGM__Phosphata"/>
    <property type="match status" value="1"/>
</dbReference>
<dbReference type="InterPro" id="IPR051540">
    <property type="entry name" value="S-2-haloacid_dehalogenase"/>
</dbReference>
<dbReference type="Pfam" id="PF00702">
    <property type="entry name" value="Hydrolase"/>
    <property type="match status" value="1"/>
</dbReference>
<dbReference type="InterPro" id="IPR036412">
    <property type="entry name" value="HAD-like_sf"/>
</dbReference>
<comment type="caution">
    <text evidence="2">The sequence shown here is derived from an EMBL/GenBank/DDBJ whole genome shotgun (WGS) entry which is preliminary data.</text>
</comment>